<dbReference type="Gene3D" id="3.30.70.2330">
    <property type="match status" value="1"/>
</dbReference>
<keyword evidence="8" id="KW-1185">Reference proteome</keyword>
<comment type="caution">
    <text evidence="7">The sequence shown here is derived from an EMBL/GenBank/DDBJ whole genome shotgun (WGS) entry which is preliminary data.</text>
</comment>
<sequence length="216" mass="25234">MQNMIEVVGMAYTDAYRILRNAVVDRDGPANWNNNGYHYHNIELVLIPEPENPYDQNAIAVYSEYPTPANAKIKRSGRIGYLPRNSGVEIVERTLVNAVIKEGFKNIYVKIDASDFIDETAAYKDFDEELENDSYQDFEEQRSNQYYYKTRVNKFIFAFLALFFGFFGIQWFYAKQYSKGLWYLVLCLTTIPMFLGWYQGIKALLTKTDDSYLIEV</sequence>
<evidence type="ECO:0000313" key="8">
    <source>
        <dbReference type="Proteomes" id="UP001596026"/>
    </source>
</evidence>
<evidence type="ECO:0000256" key="1">
    <source>
        <dbReference type="ARBA" id="ARBA00004141"/>
    </source>
</evidence>
<evidence type="ECO:0000256" key="4">
    <source>
        <dbReference type="ARBA" id="ARBA00023136"/>
    </source>
</evidence>
<comment type="subcellular location">
    <subcellularLocation>
        <location evidence="1">Membrane</location>
        <topology evidence="1">Multi-pass membrane protein</topology>
    </subcellularLocation>
</comment>
<dbReference type="EMBL" id="JBHSGT010000014">
    <property type="protein sequence ID" value="MFC4709433.1"/>
    <property type="molecule type" value="Genomic_DNA"/>
</dbReference>
<reference evidence="8" key="1">
    <citation type="journal article" date="2019" name="Int. J. Syst. Evol. Microbiol.">
        <title>The Global Catalogue of Microorganisms (GCM) 10K type strain sequencing project: providing services to taxonomists for standard genome sequencing and annotation.</title>
        <authorList>
            <consortium name="The Broad Institute Genomics Platform"/>
            <consortium name="The Broad Institute Genome Sequencing Center for Infectious Disease"/>
            <person name="Wu L."/>
            <person name="Ma J."/>
        </authorList>
    </citation>
    <scope>NUCLEOTIDE SEQUENCE [LARGE SCALE GENOMIC DNA]</scope>
    <source>
        <strain evidence="8">CGMCC 1.19061</strain>
    </source>
</reference>
<evidence type="ECO:0000256" key="3">
    <source>
        <dbReference type="ARBA" id="ARBA00022989"/>
    </source>
</evidence>
<name>A0ABV9M2N6_9ENTE</name>
<evidence type="ECO:0000259" key="6">
    <source>
        <dbReference type="Pfam" id="PF05154"/>
    </source>
</evidence>
<keyword evidence="4 5" id="KW-0472">Membrane</keyword>
<gene>
    <name evidence="7" type="ORF">ACFO3L_02150</name>
</gene>
<organism evidence="7 8">
    <name type="scientific">Enterococcus eurekensis</name>
    <dbReference type="NCBI Taxonomy" id="1159753"/>
    <lineage>
        <taxon>Bacteria</taxon>
        <taxon>Bacillati</taxon>
        <taxon>Bacillota</taxon>
        <taxon>Bacilli</taxon>
        <taxon>Lactobacillales</taxon>
        <taxon>Enterococcaceae</taxon>
        <taxon>Enterococcus</taxon>
    </lineage>
</organism>
<dbReference type="Proteomes" id="UP001596026">
    <property type="component" value="Unassembled WGS sequence"/>
</dbReference>
<evidence type="ECO:0000256" key="2">
    <source>
        <dbReference type="ARBA" id="ARBA00022692"/>
    </source>
</evidence>
<feature type="transmembrane region" description="Helical" evidence="5">
    <location>
        <begin position="155"/>
        <end position="174"/>
    </location>
</feature>
<feature type="domain" description="TM2" evidence="6">
    <location>
        <begin position="152"/>
        <end position="200"/>
    </location>
</feature>
<evidence type="ECO:0000256" key="5">
    <source>
        <dbReference type="SAM" id="Phobius"/>
    </source>
</evidence>
<keyword evidence="2 5" id="KW-0812">Transmembrane</keyword>
<evidence type="ECO:0000313" key="7">
    <source>
        <dbReference type="EMBL" id="MFC4709433.1"/>
    </source>
</evidence>
<dbReference type="Pfam" id="PF05154">
    <property type="entry name" value="TM2"/>
    <property type="match status" value="1"/>
</dbReference>
<keyword evidence="3 5" id="KW-1133">Transmembrane helix</keyword>
<feature type="transmembrane region" description="Helical" evidence="5">
    <location>
        <begin position="180"/>
        <end position="198"/>
    </location>
</feature>
<dbReference type="RefSeq" id="WP_379963356.1">
    <property type="nucleotide sequence ID" value="NZ_JBHSGT010000014.1"/>
</dbReference>
<protein>
    <submittedName>
        <fullName evidence="7">NINE protein</fullName>
    </submittedName>
</protein>
<dbReference type="InterPro" id="IPR007829">
    <property type="entry name" value="TM2"/>
</dbReference>
<accession>A0ABV9M2N6</accession>
<proteinExistence type="predicted"/>